<dbReference type="GO" id="GO:0016787">
    <property type="term" value="F:hydrolase activity"/>
    <property type="evidence" value="ECO:0007669"/>
    <property type="project" value="InterPro"/>
</dbReference>
<dbReference type="InterPro" id="IPR000383">
    <property type="entry name" value="Xaa-Pro-like_dom"/>
</dbReference>
<organism evidence="2 3">
    <name type="scientific">Galerina marginata (strain CBS 339.88)</name>
    <dbReference type="NCBI Taxonomy" id="685588"/>
    <lineage>
        <taxon>Eukaryota</taxon>
        <taxon>Fungi</taxon>
        <taxon>Dikarya</taxon>
        <taxon>Basidiomycota</taxon>
        <taxon>Agaricomycotina</taxon>
        <taxon>Agaricomycetes</taxon>
        <taxon>Agaricomycetidae</taxon>
        <taxon>Agaricales</taxon>
        <taxon>Agaricineae</taxon>
        <taxon>Strophariaceae</taxon>
        <taxon>Galerina</taxon>
    </lineage>
</organism>
<gene>
    <name evidence="2" type="ORF">GALMADRAFT_247740</name>
</gene>
<sequence>MYPEELDIVLPSGISLQADLWKPSDHVSNSGGGNKLAVCLHPWSWLGGRKEDPSLSSLIEPLAERGYHVLRYNSRGVGGSTGWASFTGFSEAEDLKSLITWAMDKISDVKSVVILGYSHGSLIASLFPVLPSVKTSHILLSYPLGPRAFLTLFNSSSYSKALQELIRHPQSNVLIVFGDRDEFTSQSKYKSWTSDLQGDNVEIHEVENASHFWHGPSARELARIVERWLL</sequence>
<dbReference type="OrthoDB" id="10260961at2759"/>
<dbReference type="STRING" id="685588.A0A067TBG9"/>
<feature type="domain" description="Xaa-Pro dipeptidyl-peptidase-like" evidence="1">
    <location>
        <begin position="13"/>
        <end position="124"/>
    </location>
</feature>
<dbReference type="AlphaFoldDB" id="A0A067TBG9"/>
<keyword evidence="3" id="KW-1185">Reference proteome</keyword>
<dbReference type="Proteomes" id="UP000027222">
    <property type="component" value="Unassembled WGS sequence"/>
</dbReference>
<proteinExistence type="predicted"/>
<dbReference type="HOGENOM" id="CLU_035149_1_0_1"/>
<reference evidence="3" key="1">
    <citation type="journal article" date="2014" name="Proc. Natl. Acad. Sci. U.S.A.">
        <title>Extensive sampling of basidiomycete genomes demonstrates inadequacy of the white-rot/brown-rot paradigm for wood decay fungi.</title>
        <authorList>
            <person name="Riley R."/>
            <person name="Salamov A.A."/>
            <person name="Brown D.W."/>
            <person name="Nagy L.G."/>
            <person name="Floudas D."/>
            <person name="Held B.W."/>
            <person name="Levasseur A."/>
            <person name="Lombard V."/>
            <person name="Morin E."/>
            <person name="Otillar R."/>
            <person name="Lindquist E.A."/>
            <person name="Sun H."/>
            <person name="LaButti K.M."/>
            <person name="Schmutz J."/>
            <person name="Jabbour D."/>
            <person name="Luo H."/>
            <person name="Baker S.E."/>
            <person name="Pisabarro A.G."/>
            <person name="Walton J.D."/>
            <person name="Blanchette R.A."/>
            <person name="Henrissat B."/>
            <person name="Martin F."/>
            <person name="Cullen D."/>
            <person name="Hibbett D.S."/>
            <person name="Grigoriev I.V."/>
        </authorList>
    </citation>
    <scope>NUCLEOTIDE SEQUENCE [LARGE SCALE GENOMIC DNA]</scope>
    <source>
        <strain evidence="3">CBS 339.88</strain>
    </source>
</reference>
<protein>
    <recommendedName>
        <fullName evidence="1">Xaa-Pro dipeptidyl-peptidase-like domain-containing protein</fullName>
    </recommendedName>
</protein>
<dbReference type="PANTHER" id="PTHR42103">
    <property type="entry name" value="ALPHA/BETA-HYDROLASES SUPERFAMILY PROTEIN"/>
    <property type="match status" value="1"/>
</dbReference>
<evidence type="ECO:0000259" key="1">
    <source>
        <dbReference type="Pfam" id="PF02129"/>
    </source>
</evidence>
<dbReference type="SUPFAM" id="SSF53474">
    <property type="entry name" value="alpha/beta-Hydrolases"/>
    <property type="match status" value="1"/>
</dbReference>
<dbReference type="PANTHER" id="PTHR42103:SF2">
    <property type="entry name" value="AB HYDROLASE-1 DOMAIN-CONTAINING PROTEIN"/>
    <property type="match status" value="1"/>
</dbReference>
<dbReference type="EMBL" id="KL142379">
    <property type="protein sequence ID" value="KDR76343.1"/>
    <property type="molecule type" value="Genomic_DNA"/>
</dbReference>
<dbReference type="Gene3D" id="3.40.50.1820">
    <property type="entry name" value="alpha/beta hydrolase"/>
    <property type="match status" value="1"/>
</dbReference>
<evidence type="ECO:0000313" key="3">
    <source>
        <dbReference type="Proteomes" id="UP000027222"/>
    </source>
</evidence>
<evidence type="ECO:0000313" key="2">
    <source>
        <dbReference type="EMBL" id="KDR76343.1"/>
    </source>
</evidence>
<name>A0A067TBG9_GALM3</name>
<dbReference type="Pfam" id="PF02129">
    <property type="entry name" value="Peptidase_S15"/>
    <property type="match status" value="1"/>
</dbReference>
<accession>A0A067TBG9</accession>
<dbReference type="InterPro" id="IPR029058">
    <property type="entry name" value="AB_hydrolase_fold"/>
</dbReference>